<evidence type="ECO:0000313" key="2">
    <source>
        <dbReference type="EMBL" id="MBB4957762.1"/>
    </source>
</evidence>
<evidence type="ECO:0000313" key="3">
    <source>
        <dbReference type="Proteomes" id="UP000578819"/>
    </source>
</evidence>
<dbReference type="EMBL" id="JACHJW010000001">
    <property type="protein sequence ID" value="MBB4957762.1"/>
    <property type="molecule type" value="Genomic_DNA"/>
</dbReference>
<dbReference type="InterPro" id="IPR011009">
    <property type="entry name" value="Kinase-like_dom_sf"/>
</dbReference>
<gene>
    <name evidence="2" type="ORF">FHR38_001495</name>
</gene>
<evidence type="ECO:0000259" key="1">
    <source>
        <dbReference type="Pfam" id="PF01636"/>
    </source>
</evidence>
<proteinExistence type="predicted"/>
<dbReference type="Gene3D" id="3.90.1200.10">
    <property type="match status" value="1"/>
</dbReference>
<protein>
    <recommendedName>
        <fullName evidence="1">Aminoglycoside phosphotransferase domain-containing protein</fullName>
    </recommendedName>
</protein>
<dbReference type="Proteomes" id="UP000578819">
    <property type="component" value="Unassembled WGS sequence"/>
</dbReference>
<dbReference type="RefSeq" id="WP_184533961.1">
    <property type="nucleotide sequence ID" value="NZ_JACHJW010000001.1"/>
</dbReference>
<dbReference type="InterPro" id="IPR002575">
    <property type="entry name" value="Aminoglycoside_PTrfase"/>
</dbReference>
<keyword evidence="3" id="KW-1185">Reference proteome</keyword>
<dbReference type="AlphaFoldDB" id="A0A7W7SP31"/>
<name>A0A7W7SP31_9ACTN</name>
<accession>A0A7W7SP31</accession>
<dbReference type="Pfam" id="PF01636">
    <property type="entry name" value="APH"/>
    <property type="match status" value="1"/>
</dbReference>
<organism evidence="2 3">
    <name type="scientific">Micromonospora polyrhachis</name>
    <dbReference type="NCBI Taxonomy" id="1282883"/>
    <lineage>
        <taxon>Bacteria</taxon>
        <taxon>Bacillati</taxon>
        <taxon>Actinomycetota</taxon>
        <taxon>Actinomycetes</taxon>
        <taxon>Micromonosporales</taxon>
        <taxon>Micromonosporaceae</taxon>
        <taxon>Micromonospora</taxon>
    </lineage>
</organism>
<feature type="domain" description="Aminoglycoside phosphotransferase" evidence="1">
    <location>
        <begin position="49"/>
        <end position="254"/>
    </location>
</feature>
<comment type="caution">
    <text evidence="2">The sequence shown here is derived from an EMBL/GenBank/DDBJ whole genome shotgun (WGS) entry which is preliminary data.</text>
</comment>
<dbReference type="SUPFAM" id="SSF56112">
    <property type="entry name" value="Protein kinase-like (PK-like)"/>
    <property type="match status" value="1"/>
</dbReference>
<reference evidence="2 3" key="1">
    <citation type="submission" date="2020-08" db="EMBL/GenBank/DDBJ databases">
        <title>Sequencing the genomes of 1000 actinobacteria strains.</title>
        <authorList>
            <person name="Klenk H.-P."/>
        </authorList>
    </citation>
    <scope>NUCLEOTIDE SEQUENCE [LARGE SCALE GENOMIC DNA]</scope>
    <source>
        <strain evidence="2 3">DSM 45886</strain>
    </source>
</reference>
<sequence>MINLHIKDHTPIPLNRDGLDVVLHAICGRSGLNPSGARLIKFTNNAVFELAQEPIVVRIAGSQTVRDRVPKIIAVAKWLTTHGMPSVQLLPNVKQPIEAHGHLATIWHSVPATGIAATASDLGRILRRFHSLPPPATPLPRWRPLRPIRQRIAETDILPKSDRLFLESKCDELEGAIVDLRYSIPPGPIHGDSFIGNLIPGPTGPVICDFDSAAYGPREWDLTPTAVGKLRFAYAGNVHEELAEAYGTDVTDWPGFPVLRQLRELQLVTSVLPVLHDNPSLTPQWRHRLTTFKSGDVEAVWTPYR</sequence>